<name>A0A7S4Q9S5_9DINO</name>
<gene>
    <name evidence="2" type="ORF">AMON00008_LOCUS15254</name>
</gene>
<feature type="region of interest" description="Disordered" evidence="1">
    <location>
        <begin position="234"/>
        <end position="253"/>
    </location>
</feature>
<dbReference type="EMBL" id="HBNR01022848">
    <property type="protein sequence ID" value="CAE4575634.1"/>
    <property type="molecule type" value="Transcribed_RNA"/>
</dbReference>
<reference evidence="2" key="1">
    <citation type="submission" date="2021-01" db="EMBL/GenBank/DDBJ databases">
        <authorList>
            <person name="Corre E."/>
            <person name="Pelletier E."/>
            <person name="Niang G."/>
            <person name="Scheremetjew M."/>
            <person name="Finn R."/>
            <person name="Kale V."/>
            <person name="Holt S."/>
            <person name="Cochrane G."/>
            <person name="Meng A."/>
            <person name="Brown T."/>
            <person name="Cohen L."/>
        </authorList>
    </citation>
    <scope>NUCLEOTIDE SEQUENCE</scope>
    <source>
        <strain evidence="2">CCMP3105</strain>
    </source>
</reference>
<dbReference type="AlphaFoldDB" id="A0A7S4Q9S5"/>
<feature type="region of interest" description="Disordered" evidence="1">
    <location>
        <begin position="83"/>
        <end position="104"/>
    </location>
</feature>
<proteinExistence type="predicted"/>
<protein>
    <submittedName>
        <fullName evidence="2">Uncharacterized protein</fullName>
    </submittedName>
</protein>
<evidence type="ECO:0000256" key="1">
    <source>
        <dbReference type="SAM" id="MobiDB-lite"/>
    </source>
</evidence>
<sequence>MAQALPCPGCRRPVPGWPARPRGFAGTRPLPLRARMASGMQPRHGPRAVLGLSAILLVPGAEWPLTAGAWGQLPRQGNAAELLRRAPPPRPPGADGSRGGARAGAALTQPIARTDVAEDPDCAQPWKGHAFQWQTILGNTERLLNAWAGRGGDLSAYLSAFAEELAGALAIDHGWSVFKIVARAECPLGGVAVASVLRWRCAGGDWEADLASPSTRELFLAMRRQLPILRLQPAAGAHSGRQNPREAEAHVRRPTPGWGCEGLLGRYLETALHRLDLPAALRSRWPVFELLSAHHAASRAWPQGYP</sequence>
<evidence type="ECO:0000313" key="2">
    <source>
        <dbReference type="EMBL" id="CAE4575634.1"/>
    </source>
</evidence>
<organism evidence="2">
    <name type="scientific">Alexandrium monilatum</name>
    <dbReference type="NCBI Taxonomy" id="311494"/>
    <lineage>
        <taxon>Eukaryota</taxon>
        <taxon>Sar</taxon>
        <taxon>Alveolata</taxon>
        <taxon>Dinophyceae</taxon>
        <taxon>Gonyaulacales</taxon>
        <taxon>Pyrocystaceae</taxon>
        <taxon>Alexandrium</taxon>
    </lineage>
</organism>
<accession>A0A7S4Q9S5</accession>